<sequence>MSPAIPVRCLARPLAGGLVVPYVSLIHNGHAVFGSLDAGRARRAFLQRLCQICSQPLEERFFVIVRPADEQHGYSPEPTLHPECQPYTAAHCPMLNGTASHYRSRPVLASHPAGRPCTDPACPCPELVPDQGHTARSGRPADRYEAWMIAARNYRLVSHPDTPALPIGISLNVPVLRKRTLREAALPADAAALLALLHTAMELEQD</sequence>
<gene>
    <name evidence="1" type="ORF">ACFPQ9_40335</name>
</gene>
<proteinExistence type="predicted"/>
<reference evidence="2" key="1">
    <citation type="journal article" date="2019" name="Int. J. Syst. Evol. Microbiol.">
        <title>The Global Catalogue of Microorganisms (GCM) 10K type strain sequencing project: providing services to taxonomists for standard genome sequencing and annotation.</title>
        <authorList>
            <consortium name="The Broad Institute Genomics Platform"/>
            <consortium name="The Broad Institute Genome Sequencing Center for Infectious Disease"/>
            <person name="Wu L."/>
            <person name="Ma J."/>
        </authorList>
    </citation>
    <scope>NUCLEOTIDE SEQUENCE [LARGE SCALE GENOMIC DNA]</scope>
    <source>
        <strain evidence="2">KCTC 42586</strain>
    </source>
</reference>
<comment type="caution">
    <text evidence="1">The sequence shown here is derived from an EMBL/GenBank/DDBJ whole genome shotgun (WGS) entry which is preliminary data.</text>
</comment>
<keyword evidence="2" id="KW-1185">Reference proteome</keyword>
<evidence type="ECO:0000313" key="1">
    <source>
        <dbReference type="EMBL" id="MFC5220077.1"/>
    </source>
</evidence>
<protein>
    <submittedName>
        <fullName evidence="1">Cell envelope biogenesis protein OmpA</fullName>
    </submittedName>
</protein>
<dbReference type="Proteomes" id="UP001596263">
    <property type="component" value="Unassembled WGS sequence"/>
</dbReference>
<name>A0ABW0CY51_STRCD</name>
<dbReference type="RefSeq" id="WP_380864549.1">
    <property type="nucleotide sequence ID" value="NZ_JBHSKM010000045.1"/>
</dbReference>
<dbReference type="EMBL" id="JBHSKM010000045">
    <property type="protein sequence ID" value="MFC5220077.1"/>
    <property type="molecule type" value="Genomic_DNA"/>
</dbReference>
<evidence type="ECO:0000313" key="2">
    <source>
        <dbReference type="Proteomes" id="UP001596263"/>
    </source>
</evidence>
<accession>A0ABW0CY51</accession>
<organism evidence="1 2">
    <name type="scientific">Streptomyces coerulescens</name>
    <dbReference type="NCBI Taxonomy" id="29304"/>
    <lineage>
        <taxon>Bacteria</taxon>
        <taxon>Bacillati</taxon>
        <taxon>Actinomycetota</taxon>
        <taxon>Actinomycetes</taxon>
        <taxon>Kitasatosporales</taxon>
        <taxon>Streptomycetaceae</taxon>
        <taxon>Streptomyces</taxon>
    </lineage>
</organism>